<keyword evidence="8" id="KW-1208">Phospholipid metabolism</keyword>
<evidence type="ECO:0000256" key="8">
    <source>
        <dbReference type="ARBA" id="ARBA00023264"/>
    </source>
</evidence>
<keyword evidence="6" id="KW-0443">Lipid metabolism</keyword>
<dbReference type="AlphaFoldDB" id="X1MT47"/>
<dbReference type="Gene3D" id="3.40.718.10">
    <property type="entry name" value="Isopropylmalate Dehydrogenase"/>
    <property type="match status" value="1"/>
</dbReference>
<sequence>AMGGDYAPGEIIKGAVTAASKADVKIILVGPEDILERELAKCHSSHIPVDHVRADEFIKEGEHPTLAIRHKHNASIAVAVNLVRTGKADAIISAGSTGAASVSAIHFLGMMPGVERPALCVPLVGLAPKTVLVDGGANVDCRPHHLLSFAAIGTVYAKKLLNIANPKIALLSIGAEEGKGSRLIQESYPLLQSSGLDFVGNIEGNDILSGRANVIVCDGIVGNVLMKFYESIGHYFANG</sequence>
<dbReference type="Pfam" id="PF02504">
    <property type="entry name" value="FA_synthesis"/>
    <property type="match status" value="1"/>
</dbReference>
<keyword evidence="3" id="KW-0963">Cytoplasm</keyword>
<reference evidence="11" key="1">
    <citation type="journal article" date="2014" name="Front. Microbiol.">
        <title>High frequency of phylogenetically diverse reductive dehalogenase-homologous genes in deep subseafloor sedimentary metagenomes.</title>
        <authorList>
            <person name="Kawai M."/>
            <person name="Futagami T."/>
            <person name="Toyoda A."/>
            <person name="Takaki Y."/>
            <person name="Nishi S."/>
            <person name="Hori S."/>
            <person name="Arai W."/>
            <person name="Tsubouchi T."/>
            <person name="Morono Y."/>
            <person name="Uchiyama I."/>
            <person name="Ito T."/>
            <person name="Fujiyama A."/>
            <person name="Inagaki F."/>
            <person name="Takami H."/>
        </authorList>
    </citation>
    <scope>NUCLEOTIDE SEQUENCE</scope>
    <source>
        <strain evidence="11">Expedition CK06-06</strain>
    </source>
</reference>
<evidence type="ECO:0000256" key="3">
    <source>
        <dbReference type="ARBA" id="ARBA00022490"/>
    </source>
</evidence>
<keyword evidence="7" id="KW-0594">Phospholipid biosynthesis</keyword>
<evidence type="ECO:0000256" key="5">
    <source>
        <dbReference type="ARBA" id="ARBA00022679"/>
    </source>
</evidence>
<evidence type="ECO:0000256" key="7">
    <source>
        <dbReference type="ARBA" id="ARBA00023209"/>
    </source>
</evidence>
<dbReference type="InterPro" id="IPR012281">
    <property type="entry name" value="Phospholipid_synth_PlsX-like"/>
</dbReference>
<gene>
    <name evidence="11" type="ORF">S06H3_47533</name>
</gene>
<dbReference type="GO" id="GO:0008654">
    <property type="term" value="P:phospholipid biosynthetic process"/>
    <property type="evidence" value="ECO:0007669"/>
    <property type="project" value="UniProtKB-KW"/>
</dbReference>
<name>X1MT47_9ZZZZ</name>
<protein>
    <recommendedName>
        <fullName evidence="9">phosphate acyltransferase</fullName>
        <ecNumber evidence="9">2.3.1.274</ecNumber>
    </recommendedName>
</protein>
<comment type="caution">
    <text evidence="11">The sequence shown here is derived from an EMBL/GenBank/DDBJ whole genome shotgun (WGS) entry which is preliminary data.</text>
</comment>
<dbReference type="GO" id="GO:0005737">
    <property type="term" value="C:cytoplasm"/>
    <property type="evidence" value="ECO:0007669"/>
    <property type="project" value="UniProtKB-SubCell"/>
</dbReference>
<dbReference type="HAMAP" id="MF_00019">
    <property type="entry name" value="PlsX"/>
    <property type="match status" value="1"/>
</dbReference>
<evidence type="ECO:0000256" key="10">
    <source>
        <dbReference type="ARBA" id="ARBA00046608"/>
    </source>
</evidence>
<comment type="subunit">
    <text evidence="10">Homodimer. Probably interacts with PlsY.</text>
</comment>
<dbReference type="EC" id="2.3.1.274" evidence="9"/>
<dbReference type="PANTHER" id="PTHR30100">
    <property type="entry name" value="FATTY ACID/PHOSPHOLIPID SYNTHESIS PROTEIN PLSX"/>
    <property type="match status" value="1"/>
</dbReference>
<evidence type="ECO:0000313" key="11">
    <source>
        <dbReference type="EMBL" id="GAI34852.1"/>
    </source>
</evidence>
<proteinExistence type="inferred from homology"/>
<keyword evidence="4" id="KW-0444">Lipid biosynthesis</keyword>
<dbReference type="EMBL" id="BARV01029864">
    <property type="protein sequence ID" value="GAI34852.1"/>
    <property type="molecule type" value="Genomic_DNA"/>
</dbReference>
<evidence type="ECO:0000256" key="1">
    <source>
        <dbReference type="ARBA" id="ARBA00001232"/>
    </source>
</evidence>
<evidence type="ECO:0000256" key="4">
    <source>
        <dbReference type="ARBA" id="ARBA00022516"/>
    </source>
</evidence>
<evidence type="ECO:0000256" key="2">
    <source>
        <dbReference type="ARBA" id="ARBA00004496"/>
    </source>
</evidence>
<accession>X1MT47</accession>
<dbReference type="PANTHER" id="PTHR30100:SF1">
    <property type="entry name" value="PHOSPHATE ACYLTRANSFERASE"/>
    <property type="match status" value="1"/>
</dbReference>
<evidence type="ECO:0000256" key="9">
    <source>
        <dbReference type="ARBA" id="ARBA00024069"/>
    </source>
</evidence>
<comment type="subcellular location">
    <subcellularLocation>
        <location evidence="2">Cytoplasm</location>
    </subcellularLocation>
</comment>
<evidence type="ECO:0000256" key="6">
    <source>
        <dbReference type="ARBA" id="ARBA00023098"/>
    </source>
</evidence>
<organism evidence="11">
    <name type="scientific">marine sediment metagenome</name>
    <dbReference type="NCBI Taxonomy" id="412755"/>
    <lineage>
        <taxon>unclassified sequences</taxon>
        <taxon>metagenomes</taxon>
        <taxon>ecological metagenomes</taxon>
    </lineage>
</organism>
<feature type="non-terminal residue" evidence="11">
    <location>
        <position position="1"/>
    </location>
</feature>
<dbReference type="InterPro" id="IPR003664">
    <property type="entry name" value="FA_synthesis"/>
</dbReference>
<dbReference type="SUPFAM" id="SSF53659">
    <property type="entry name" value="Isocitrate/Isopropylmalate dehydrogenase-like"/>
    <property type="match status" value="1"/>
</dbReference>
<dbReference type="GO" id="GO:0043811">
    <property type="term" value="F:phosphate:acyl-[acyl carrier protein] acyltransferase activity"/>
    <property type="evidence" value="ECO:0007669"/>
    <property type="project" value="UniProtKB-EC"/>
</dbReference>
<keyword evidence="5" id="KW-0808">Transferase</keyword>
<comment type="catalytic activity">
    <reaction evidence="1">
        <text>a fatty acyl-[ACP] + phosphate = an acyl phosphate + holo-[ACP]</text>
        <dbReference type="Rhea" id="RHEA:42292"/>
        <dbReference type="Rhea" id="RHEA-COMP:9685"/>
        <dbReference type="Rhea" id="RHEA-COMP:14125"/>
        <dbReference type="ChEBI" id="CHEBI:43474"/>
        <dbReference type="ChEBI" id="CHEBI:59918"/>
        <dbReference type="ChEBI" id="CHEBI:64479"/>
        <dbReference type="ChEBI" id="CHEBI:138651"/>
        <dbReference type="EC" id="2.3.1.274"/>
    </reaction>
</comment>
<dbReference type="GO" id="GO:0006633">
    <property type="term" value="P:fatty acid biosynthetic process"/>
    <property type="evidence" value="ECO:0007669"/>
    <property type="project" value="InterPro"/>
</dbReference>